<dbReference type="AlphaFoldDB" id="A0AAD7W2T9"/>
<dbReference type="GO" id="GO:0003677">
    <property type="term" value="F:DNA binding"/>
    <property type="evidence" value="ECO:0007669"/>
    <property type="project" value="UniProtKB-KW"/>
</dbReference>
<evidence type="ECO:0000256" key="6">
    <source>
        <dbReference type="ARBA" id="ARBA00022771"/>
    </source>
</evidence>
<keyword evidence="10" id="KW-0804">Transcription</keyword>
<evidence type="ECO:0000256" key="3">
    <source>
        <dbReference type="ARBA" id="ARBA00006991"/>
    </source>
</evidence>
<reference evidence="15" key="1">
    <citation type="journal article" date="2023" name="Science">
        <title>Genome structures resolve the early diversification of teleost fishes.</title>
        <authorList>
            <person name="Parey E."/>
            <person name="Louis A."/>
            <person name="Montfort J."/>
            <person name="Bouchez O."/>
            <person name="Roques C."/>
            <person name="Iampietro C."/>
            <person name="Lluch J."/>
            <person name="Castinel A."/>
            <person name="Donnadieu C."/>
            <person name="Desvignes T."/>
            <person name="Floi Bucao C."/>
            <person name="Jouanno E."/>
            <person name="Wen M."/>
            <person name="Mejri S."/>
            <person name="Dirks R."/>
            <person name="Jansen H."/>
            <person name="Henkel C."/>
            <person name="Chen W.J."/>
            <person name="Zahm M."/>
            <person name="Cabau C."/>
            <person name="Klopp C."/>
            <person name="Thompson A.W."/>
            <person name="Robinson-Rechavi M."/>
            <person name="Braasch I."/>
            <person name="Lecointre G."/>
            <person name="Bobe J."/>
            <person name="Postlethwait J.H."/>
            <person name="Berthelot C."/>
            <person name="Roest Crollius H."/>
            <person name="Guiguen Y."/>
        </authorList>
    </citation>
    <scope>NUCLEOTIDE SEQUENCE</scope>
    <source>
        <strain evidence="15">NC1722</strain>
    </source>
</reference>
<feature type="domain" description="C2H2-type" evidence="14">
    <location>
        <begin position="392"/>
        <end position="419"/>
    </location>
</feature>
<keyword evidence="5" id="KW-0677">Repeat</keyword>
<dbReference type="FunFam" id="3.30.160.60:FF:001498">
    <property type="entry name" value="Zinc finger protein 404"/>
    <property type="match status" value="1"/>
</dbReference>
<evidence type="ECO:0000256" key="1">
    <source>
        <dbReference type="ARBA" id="ARBA00003767"/>
    </source>
</evidence>
<feature type="domain" description="C2H2-type" evidence="14">
    <location>
        <begin position="448"/>
        <end position="475"/>
    </location>
</feature>
<evidence type="ECO:0000313" key="15">
    <source>
        <dbReference type="EMBL" id="KAJ8377303.1"/>
    </source>
</evidence>
<keyword evidence="6 12" id="KW-0863">Zinc-finger</keyword>
<evidence type="ECO:0000256" key="8">
    <source>
        <dbReference type="ARBA" id="ARBA00023015"/>
    </source>
</evidence>
<gene>
    <name evidence="15" type="ORF">AAFF_G00261520</name>
</gene>
<evidence type="ECO:0000256" key="7">
    <source>
        <dbReference type="ARBA" id="ARBA00022833"/>
    </source>
</evidence>
<evidence type="ECO:0000256" key="10">
    <source>
        <dbReference type="ARBA" id="ARBA00023163"/>
    </source>
</evidence>
<dbReference type="EMBL" id="JAINUG010000358">
    <property type="protein sequence ID" value="KAJ8377303.1"/>
    <property type="molecule type" value="Genomic_DNA"/>
</dbReference>
<dbReference type="InterPro" id="IPR036236">
    <property type="entry name" value="Znf_C2H2_sf"/>
</dbReference>
<evidence type="ECO:0000256" key="11">
    <source>
        <dbReference type="ARBA" id="ARBA00023242"/>
    </source>
</evidence>
<accession>A0AAD7W2T9</accession>
<feature type="compositionally biased region" description="Polar residues" evidence="13">
    <location>
        <begin position="109"/>
        <end position="123"/>
    </location>
</feature>
<evidence type="ECO:0000256" key="5">
    <source>
        <dbReference type="ARBA" id="ARBA00022737"/>
    </source>
</evidence>
<feature type="region of interest" description="Disordered" evidence="13">
    <location>
        <begin position="222"/>
        <end position="257"/>
    </location>
</feature>
<comment type="subcellular location">
    <subcellularLocation>
        <location evidence="2">Nucleus</location>
    </subcellularLocation>
</comment>
<dbReference type="SUPFAM" id="SSF57667">
    <property type="entry name" value="beta-beta-alpha zinc fingers"/>
    <property type="match status" value="3"/>
</dbReference>
<comment type="similarity">
    <text evidence="3">Belongs to the krueppel C2H2-type zinc-finger protein family.</text>
</comment>
<dbReference type="FunFam" id="3.30.160.60:FF:000710">
    <property type="entry name" value="Zinc finger protein 768"/>
    <property type="match status" value="1"/>
</dbReference>
<organism evidence="15 16">
    <name type="scientific">Aldrovandia affinis</name>
    <dbReference type="NCBI Taxonomy" id="143900"/>
    <lineage>
        <taxon>Eukaryota</taxon>
        <taxon>Metazoa</taxon>
        <taxon>Chordata</taxon>
        <taxon>Craniata</taxon>
        <taxon>Vertebrata</taxon>
        <taxon>Euteleostomi</taxon>
        <taxon>Actinopterygii</taxon>
        <taxon>Neopterygii</taxon>
        <taxon>Teleostei</taxon>
        <taxon>Notacanthiformes</taxon>
        <taxon>Halosauridae</taxon>
        <taxon>Aldrovandia</taxon>
    </lineage>
</organism>
<keyword evidence="16" id="KW-1185">Reference proteome</keyword>
<name>A0AAD7W2T9_9TELE</name>
<feature type="compositionally biased region" description="Basic and acidic residues" evidence="13">
    <location>
        <begin position="244"/>
        <end position="255"/>
    </location>
</feature>
<evidence type="ECO:0000259" key="14">
    <source>
        <dbReference type="PROSITE" id="PS50157"/>
    </source>
</evidence>
<comment type="caution">
    <text evidence="15">The sequence shown here is derived from an EMBL/GenBank/DDBJ whole genome shotgun (WGS) entry which is preliminary data.</text>
</comment>
<keyword evidence="9" id="KW-0238">DNA-binding</keyword>
<evidence type="ECO:0000256" key="2">
    <source>
        <dbReference type="ARBA" id="ARBA00004123"/>
    </source>
</evidence>
<evidence type="ECO:0000256" key="13">
    <source>
        <dbReference type="SAM" id="MobiDB-lite"/>
    </source>
</evidence>
<dbReference type="PANTHER" id="PTHR16515">
    <property type="entry name" value="PR DOMAIN ZINC FINGER PROTEIN"/>
    <property type="match status" value="1"/>
</dbReference>
<proteinExistence type="inferred from homology"/>
<dbReference type="InterPro" id="IPR050331">
    <property type="entry name" value="Zinc_finger"/>
</dbReference>
<dbReference type="Gene3D" id="3.30.160.60">
    <property type="entry name" value="Classic Zinc Finger"/>
    <property type="match status" value="5"/>
</dbReference>
<dbReference type="FunFam" id="3.30.160.60:FF:002343">
    <property type="entry name" value="Zinc finger protein 33A"/>
    <property type="match status" value="1"/>
</dbReference>
<keyword evidence="7" id="KW-0862">Zinc</keyword>
<evidence type="ECO:0000256" key="12">
    <source>
        <dbReference type="PROSITE-ProRule" id="PRU00042"/>
    </source>
</evidence>
<feature type="domain" description="C2H2-type" evidence="14">
    <location>
        <begin position="336"/>
        <end position="363"/>
    </location>
</feature>
<feature type="domain" description="C2H2-type" evidence="14">
    <location>
        <begin position="420"/>
        <end position="447"/>
    </location>
</feature>
<dbReference type="FunFam" id="3.30.160.60:FF:000966">
    <property type="entry name" value="ZFP90 zinc finger protein"/>
    <property type="match status" value="1"/>
</dbReference>
<protein>
    <recommendedName>
        <fullName evidence="14">C2H2-type domain-containing protein</fullName>
    </recommendedName>
</protein>
<dbReference type="SMART" id="SM00355">
    <property type="entry name" value="ZnF_C2H2"/>
    <property type="match status" value="5"/>
</dbReference>
<dbReference type="GO" id="GO:0008270">
    <property type="term" value="F:zinc ion binding"/>
    <property type="evidence" value="ECO:0007669"/>
    <property type="project" value="UniProtKB-KW"/>
</dbReference>
<keyword evidence="8" id="KW-0805">Transcription regulation</keyword>
<feature type="compositionally biased region" description="Basic and acidic residues" evidence="13">
    <location>
        <begin position="69"/>
        <end position="96"/>
    </location>
</feature>
<feature type="region of interest" description="Disordered" evidence="13">
    <location>
        <begin position="59"/>
        <end position="164"/>
    </location>
</feature>
<dbReference type="InterPro" id="IPR013087">
    <property type="entry name" value="Znf_C2H2_type"/>
</dbReference>
<dbReference type="Pfam" id="PF00096">
    <property type="entry name" value="zf-C2H2"/>
    <property type="match status" value="5"/>
</dbReference>
<dbReference type="PROSITE" id="PS00028">
    <property type="entry name" value="ZINC_FINGER_C2H2_1"/>
    <property type="match status" value="5"/>
</dbReference>
<dbReference type="GO" id="GO:0010468">
    <property type="term" value="P:regulation of gene expression"/>
    <property type="evidence" value="ECO:0007669"/>
    <property type="project" value="TreeGrafter"/>
</dbReference>
<feature type="domain" description="C2H2-type" evidence="14">
    <location>
        <begin position="364"/>
        <end position="391"/>
    </location>
</feature>
<feature type="region of interest" description="Disordered" evidence="13">
    <location>
        <begin position="271"/>
        <end position="311"/>
    </location>
</feature>
<keyword evidence="11" id="KW-0539">Nucleus</keyword>
<evidence type="ECO:0000313" key="16">
    <source>
        <dbReference type="Proteomes" id="UP001221898"/>
    </source>
</evidence>
<evidence type="ECO:0000256" key="9">
    <source>
        <dbReference type="ARBA" id="ARBA00023125"/>
    </source>
</evidence>
<dbReference type="PROSITE" id="PS50157">
    <property type="entry name" value="ZINC_FINGER_C2H2_2"/>
    <property type="match status" value="5"/>
</dbReference>
<comment type="function">
    <text evidence="1">May be involved in transcriptional regulation.</text>
</comment>
<dbReference type="PANTHER" id="PTHR16515:SF58">
    <property type="entry name" value="ZINC FINGER PROTEIN 22"/>
    <property type="match status" value="1"/>
</dbReference>
<keyword evidence="4" id="KW-0479">Metal-binding</keyword>
<dbReference type="FunFam" id="3.30.160.60:FF:000100">
    <property type="entry name" value="Zinc finger 45-like"/>
    <property type="match status" value="1"/>
</dbReference>
<dbReference type="Proteomes" id="UP001221898">
    <property type="component" value="Unassembled WGS sequence"/>
</dbReference>
<sequence length="481" mass="52519">MSDAILAFQAQLSGIMETVLKTAVFEITWLVESSFQAEVVRSRQEVEVLRRRLQAVEGRRARGGGEVPGEARERRATGTRAGVEEGRGIKEEREAGRGPSTCLLDQSEEATPTCTRVTETSTCLEGDRFDPKHKRTDPGGARGNRCLQGSLKAQTDGPQWGPGNRCLQGSLKVAVEPSAHPLPERDTESEGSLELVEECGIGGPGSERALEEGHGAYERLSALGTGDSDEEGEGQTYGRGPEPALREPYGDRASEDGDGIQIENVISLSRPQHCAANHGRRKALGKARDSPSRPKQQQLGASGRPGQTAFGSAGEARAGVLELPGLPLCSAGDKPISCVYCGKSFSYVSRLKIHLLKHTGEKPFSCTQCGKRFTIARNLERHQHIHWGDAAFCCAQCGKRFKRADHLKVHQRVHTGERPYSCAQCGKCFRFSGDLNTHRRVHTGEKPYCCTLCGNRFSQLRQLKAHQRSHKGLGRFDQLIT</sequence>
<dbReference type="GO" id="GO:0005634">
    <property type="term" value="C:nucleus"/>
    <property type="evidence" value="ECO:0007669"/>
    <property type="project" value="UniProtKB-SubCell"/>
</dbReference>
<evidence type="ECO:0000256" key="4">
    <source>
        <dbReference type="ARBA" id="ARBA00022723"/>
    </source>
</evidence>